<evidence type="ECO:0000256" key="5">
    <source>
        <dbReference type="HAMAP-Rule" id="MF_03006"/>
    </source>
</evidence>
<dbReference type="Proteomes" id="UP000006727">
    <property type="component" value="Chromosome 15"/>
</dbReference>
<keyword evidence="3 6" id="KW-0694">RNA-binding</keyword>
<dbReference type="GO" id="GO:0016282">
    <property type="term" value="C:eukaryotic 43S preinitiation complex"/>
    <property type="evidence" value="ECO:0007669"/>
    <property type="project" value="UniProtKB-UniRule"/>
</dbReference>
<keyword evidence="2 5" id="KW-0396">Initiation factor</keyword>
<dbReference type="InterPro" id="IPR012677">
    <property type="entry name" value="Nucleotide-bd_a/b_plait_sf"/>
</dbReference>
<reference evidence="8 10" key="2">
    <citation type="journal article" date="2018" name="Plant J.">
        <title>The Physcomitrella patens chromosome-scale assembly reveals moss genome structure and evolution.</title>
        <authorList>
            <person name="Lang D."/>
            <person name="Ullrich K.K."/>
            <person name="Murat F."/>
            <person name="Fuchs J."/>
            <person name="Jenkins J."/>
            <person name="Haas F.B."/>
            <person name="Piednoel M."/>
            <person name="Gundlach H."/>
            <person name="Van Bel M."/>
            <person name="Meyberg R."/>
            <person name="Vives C."/>
            <person name="Morata J."/>
            <person name="Symeonidi A."/>
            <person name="Hiss M."/>
            <person name="Muchero W."/>
            <person name="Kamisugi Y."/>
            <person name="Saleh O."/>
            <person name="Blanc G."/>
            <person name="Decker E.L."/>
            <person name="van Gessel N."/>
            <person name="Grimwood J."/>
            <person name="Hayes R.D."/>
            <person name="Graham S.W."/>
            <person name="Gunter L.E."/>
            <person name="McDaniel S.F."/>
            <person name="Hoernstein S.N.W."/>
            <person name="Larsson A."/>
            <person name="Li F.W."/>
            <person name="Perroud P.F."/>
            <person name="Phillips J."/>
            <person name="Ranjan P."/>
            <person name="Rokshar D.S."/>
            <person name="Rothfels C.J."/>
            <person name="Schneider L."/>
            <person name="Shu S."/>
            <person name="Stevenson D.W."/>
            <person name="Thummler F."/>
            <person name="Tillich M."/>
            <person name="Villarreal Aguilar J.C."/>
            <person name="Widiez T."/>
            <person name="Wong G.K."/>
            <person name="Wymore A."/>
            <person name="Zhang Y."/>
            <person name="Zimmer A.D."/>
            <person name="Quatrano R.S."/>
            <person name="Mayer K.F.X."/>
            <person name="Goodstein D."/>
            <person name="Casacuberta J.M."/>
            <person name="Vandepoele K."/>
            <person name="Reski R."/>
            <person name="Cuming A.C."/>
            <person name="Tuskan G.A."/>
            <person name="Maumus F."/>
            <person name="Salse J."/>
            <person name="Schmutz J."/>
            <person name="Rensing S.A."/>
        </authorList>
    </citation>
    <scope>NUCLEOTIDE SEQUENCE [LARGE SCALE GENOMIC DNA]</scope>
    <source>
        <strain evidence="9 10">cv. Gransden 2004</strain>
    </source>
</reference>
<organism evidence="8">
    <name type="scientific">Physcomitrium patens</name>
    <name type="common">Spreading-leaved earth moss</name>
    <name type="synonym">Physcomitrella patens</name>
    <dbReference type="NCBI Taxonomy" id="3218"/>
    <lineage>
        <taxon>Eukaryota</taxon>
        <taxon>Viridiplantae</taxon>
        <taxon>Streptophyta</taxon>
        <taxon>Embryophyta</taxon>
        <taxon>Bryophyta</taxon>
        <taxon>Bryophytina</taxon>
        <taxon>Bryopsida</taxon>
        <taxon>Funariidae</taxon>
        <taxon>Funariales</taxon>
        <taxon>Funariaceae</taxon>
        <taxon>Physcomitrium</taxon>
    </lineage>
</organism>
<dbReference type="Gramene" id="Pp3c15_21950V3.1">
    <property type="protein sequence ID" value="Pp3c15_21950V3.1"/>
    <property type="gene ID" value="Pp3c15_21950"/>
</dbReference>
<dbReference type="SUPFAM" id="SSF54928">
    <property type="entry name" value="RNA-binding domain, RBD"/>
    <property type="match status" value="1"/>
</dbReference>
<dbReference type="eggNOG" id="KOG0122">
    <property type="taxonomic scope" value="Eukaryota"/>
</dbReference>
<dbReference type="KEGG" id="ppp:112292198"/>
<dbReference type="PANTHER" id="PTHR10352">
    <property type="entry name" value="EUKARYOTIC TRANSLATION INITIATION FACTOR 3 SUBUNIT G"/>
    <property type="match status" value="1"/>
</dbReference>
<dbReference type="GO" id="GO:0003723">
    <property type="term" value="F:RNA binding"/>
    <property type="evidence" value="ECO:0007669"/>
    <property type="project" value="UniProtKB-UniRule"/>
</dbReference>
<dbReference type="SMART" id="SM00360">
    <property type="entry name" value="RRM"/>
    <property type="match status" value="1"/>
</dbReference>
<dbReference type="CDD" id="cd12933">
    <property type="entry name" value="eIF3G"/>
    <property type="match status" value="1"/>
</dbReference>
<dbReference type="STRING" id="3218.A9TNB3"/>
<dbReference type="HAMAP" id="MF_03006">
    <property type="entry name" value="eIF3g"/>
    <property type="match status" value="1"/>
</dbReference>
<dbReference type="InterPro" id="IPR034240">
    <property type="entry name" value="eIF3G_RRM"/>
</dbReference>
<dbReference type="Gene3D" id="3.30.70.330">
    <property type="match status" value="1"/>
</dbReference>
<sequence>MGGRRNLRWGDAAEEDDEIEGVLPPTQVFGPDEKGVKIIIEWKKNDDNVRTKVIKTIRVKKQMKKLNPATIRRRSLGKFGDALGQNASDNLTVVSTEEIFLERTRPAGAKAEPEKGADLASLGNASLIVCRTCGKKGDHWTSKCPFKELAASRGIIAGGEKPPTDDNVPGISAGAGGKGSYVPPSMRYGKGNEGESMKRPGRDDNSIRVTNLSEDTREQDLQELFSPFGSISRIYVAFDRETGLSRGFAFINFVNRDDAIRAINKLDGYGYDNLILRVEWATPRADRS</sequence>
<dbReference type="EMBL" id="ABEU02000015">
    <property type="protein sequence ID" value="PNR39778.1"/>
    <property type="molecule type" value="Genomic_DNA"/>
</dbReference>
<gene>
    <name evidence="9" type="primary">LOC112292198</name>
    <name evidence="8" type="ORF">PHYPA_020058</name>
</gene>
<evidence type="ECO:0000256" key="4">
    <source>
        <dbReference type="ARBA" id="ARBA00022917"/>
    </source>
</evidence>
<dbReference type="Pfam" id="PF00076">
    <property type="entry name" value="RRM_1"/>
    <property type="match status" value="1"/>
</dbReference>
<dbReference type="GO" id="GO:0003743">
    <property type="term" value="F:translation initiation factor activity"/>
    <property type="evidence" value="ECO:0007669"/>
    <property type="project" value="UniProtKB-UniRule"/>
</dbReference>
<dbReference type="EnsemblPlants" id="Pp3c15_21950V3.1">
    <property type="protein sequence ID" value="Pp3c15_21950V3.1"/>
    <property type="gene ID" value="Pp3c15_21950"/>
</dbReference>
<dbReference type="PIRSF" id="PIRSF037949">
    <property type="entry name" value="Transl_init_eIF-3_RNA-bind"/>
    <property type="match status" value="1"/>
</dbReference>
<dbReference type="PROSITE" id="PS50102">
    <property type="entry name" value="RRM"/>
    <property type="match status" value="1"/>
</dbReference>
<keyword evidence="4 5" id="KW-0648">Protein biosynthesis</keyword>
<dbReference type="GO" id="GO:0001732">
    <property type="term" value="P:formation of cytoplasmic translation initiation complex"/>
    <property type="evidence" value="ECO:0007669"/>
    <property type="project" value="UniProtKB-UniRule"/>
</dbReference>
<keyword evidence="1 5" id="KW-0963">Cytoplasm</keyword>
<name>A9TNB3_PHYPA</name>
<comment type="function">
    <text evidence="5">RNA-binding component of the eukaryotic translation initiation factor 3 (eIF-3) complex, which is involved in protein synthesis of a specialized repertoire of mRNAs and, together with other initiation factors, stimulates binding of mRNA and methionyl-tRNAi to the 40S ribosome. The eIF-3 complex specifically targets and initiates translation of a subset of mRNAs involved in cell proliferation. This subunit can bind 18S rRNA.</text>
</comment>
<dbReference type="GO" id="GO:0033290">
    <property type="term" value="C:eukaryotic 48S preinitiation complex"/>
    <property type="evidence" value="ECO:0007669"/>
    <property type="project" value="UniProtKB-UniRule"/>
</dbReference>
<evidence type="ECO:0000256" key="2">
    <source>
        <dbReference type="ARBA" id="ARBA00022540"/>
    </source>
</evidence>
<proteinExistence type="inferred from homology"/>
<dbReference type="EnsemblPlants" id="Pp3c15_21950V3.2">
    <property type="protein sequence ID" value="Pp3c15_21950V3.2"/>
    <property type="gene ID" value="Pp3c15_21950"/>
</dbReference>
<dbReference type="InterPro" id="IPR035979">
    <property type="entry name" value="RBD_domain_sf"/>
</dbReference>
<evidence type="ECO:0000313" key="8">
    <source>
        <dbReference type="EMBL" id="PNR39778.1"/>
    </source>
</evidence>
<dbReference type="Pfam" id="PF12353">
    <property type="entry name" value="eIF3g"/>
    <property type="match status" value="1"/>
</dbReference>
<dbReference type="Gramene" id="Pp3c15_21950V3.2">
    <property type="protein sequence ID" value="Pp3c15_21950V3.2"/>
    <property type="gene ID" value="Pp3c15_21950"/>
</dbReference>
<evidence type="ECO:0000256" key="3">
    <source>
        <dbReference type="ARBA" id="ARBA00022884"/>
    </source>
</evidence>
<dbReference type="CDD" id="cd12408">
    <property type="entry name" value="RRM_eIF3G_like"/>
    <property type="match status" value="1"/>
</dbReference>
<keyword evidence="10" id="KW-1185">Reference proteome</keyword>
<dbReference type="FunCoup" id="A9TNB3">
    <property type="interactions" value="4165"/>
</dbReference>
<dbReference type="OMA" id="MYSVVHF"/>
<dbReference type="HOGENOM" id="CLU_034595_0_0_1"/>
<dbReference type="GeneID" id="112292198"/>
<dbReference type="InterPro" id="IPR000504">
    <property type="entry name" value="RRM_dom"/>
</dbReference>
<evidence type="ECO:0000256" key="1">
    <source>
        <dbReference type="ARBA" id="ARBA00022490"/>
    </source>
</evidence>
<evidence type="ECO:0000256" key="6">
    <source>
        <dbReference type="PROSITE-ProRule" id="PRU00176"/>
    </source>
</evidence>
<dbReference type="GO" id="GO:0005852">
    <property type="term" value="C:eukaryotic translation initiation factor 3 complex"/>
    <property type="evidence" value="ECO:0007669"/>
    <property type="project" value="UniProtKB-UniRule"/>
</dbReference>
<accession>A9TNB3</accession>
<dbReference type="PaxDb" id="3218-PP1S271_56V6.1"/>
<dbReference type="InterPro" id="IPR017334">
    <property type="entry name" value="eIF3_g"/>
</dbReference>
<dbReference type="RefSeq" id="XP_024396222.1">
    <property type="nucleotide sequence ID" value="XM_024540454.2"/>
</dbReference>
<dbReference type="OrthoDB" id="1749473at2759"/>
<dbReference type="AlphaFoldDB" id="A9TNB3"/>
<evidence type="ECO:0000259" key="7">
    <source>
        <dbReference type="PROSITE" id="PS50102"/>
    </source>
</evidence>
<feature type="domain" description="RRM" evidence="7">
    <location>
        <begin position="205"/>
        <end position="283"/>
    </location>
</feature>
<comment type="subunit">
    <text evidence="5">Component of the eukaryotic translation initiation factor 3 (eIF-3) complex.</text>
</comment>
<evidence type="ECO:0000313" key="10">
    <source>
        <dbReference type="Proteomes" id="UP000006727"/>
    </source>
</evidence>
<dbReference type="InterPro" id="IPR024675">
    <property type="entry name" value="eIF3g_N"/>
</dbReference>
<comment type="subcellular location">
    <subcellularLocation>
        <location evidence="5">Cytoplasm</location>
    </subcellularLocation>
</comment>
<comment type="similarity">
    <text evidence="5">Belongs to the eIF-3 subunit G family.</text>
</comment>
<reference evidence="8 10" key="1">
    <citation type="journal article" date="2008" name="Science">
        <title>The Physcomitrella genome reveals evolutionary insights into the conquest of land by plants.</title>
        <authorList>
            <person name="Rensing S."/>
            <person name="Lang D."/>
            <person name="Zimmer A."/>
            <person name="Terry A."/>
            <person name="Salamov A."/>
            <person name="Shapiro H."/>
            <person name="Nishiyama T."/>
            <person name="Perroud P.-F."/>
            <person name="Lindquist E."/>
            <person name="Kamisugi Y."/>
            <person name="Tanahashi T."/>
            <person name="Sakakibara K."/>
            <person name="Fujita T."/>
            <person name="Oishi K."/>
            <person name="Shin-I T."/>
            <person name="Kuroki Y."/>
            <person name="Toyoda A."/>
            <person name="Suzuki Y."/>
            <person name="Hashimoto A."/>
            <person name="Yamaguchi K."/>
            <person name="Sugano A."/>
            <person name="Kohara Y."/>
            <person name="Fujiyama A."/>
            <person name="Anterola A."/>
            <person name="Aoki S."/>
            <person name="Ashton N."/>
            <person name="Barbazuk W.B."/>
            <person name="Barker E."/>
            <person name="Bennetzen J."/>
            <person name="Bezanilla M."/>
            <person name="Blankenship R."/>
            <person name="Cho S.H."/>
            <person name="Dutcher S."/>
            <person name="Estelle M."/>
            <person name="Fawcett J.A."/>
            <person name="Gundlach H."/>
            <person name="Hanada K."/>
            <person name="Heyl A."/>
            <person name="Hicks K.A."/>
            <person name="Hugh J."/>
            <person name="Lohr M."/>
            <person name="Mayer K."/>
            <person name="Melkozernov A."/>
            <person name="Murata T."/>
            <person name="Nelson D."/>
            <person name="Pils B."/>
            <person name="Prigge M."/>
            <person name="Reiss B."/>
            <person name="Renner T."/>
            <person name="Rombauts S."/>
            <person name="Rushton P."/>
            <person name="Sanderfoot A."/>
            <person name="Schween G."/>
            <person name="Shiu S.-H."/>
            <person name="Stueber K."/>
            <person name="Theodoulou F.L."/>
            <person name="Tu H."/>
            <person name="Van de Peer Y."/>
            <person name="Verrier P.J."/>
            <person name="Waters E."/>
            <person name="Wood A."/>
            <person name="Yang L."/>
            <person name="Cove D."/>
            <person name="Cuming A."/>
            <person name="Hasebe M."/>
            <person name="Lucas S."/>
            <person name="Mishler D.B."/>
            <person name="Reski R."/>
            <person name="Grigoriev I."/>
            <person name="Quatrano R.S."/>
            <person name="Boore J.L."/>
        </authorList>
    </citation>
    <scope>NUCLEOTIDE SEQUENCE [LARGE SCALE GENOMIC DNA]</scope>
    <source>
        <strain evidence="9 10">cv. Gransden 2004</strain>
    </source>
</reference>
<protein>
    <recommendedName>
        <fullName evidence="5">Eukaryotic translation initiation factor 3 subunit G</fullName>
        <shortName evidence="5">eIF3g</shortName>
    </recommendedName>
    <alternativeName>
        <fullName evidence="5">Eukaryotic translation initiation factor 3 RNA-binding subunit</fullName>
        <shortName evidence="5">eIF-3 RNA-binding subunit</shortName>
    </alternativeName>
    <alternativeName>
        <fullName evidence="5">Eukaryotic translation initiation factor 3 subunit 4</fullName>
    </alternativeName>
</protein>
<evidence type="ECO:0000313" key="9">
    <source>
        <dbReference type="EnsemblPlants" id="Pp3c15_21950V3.1"/>
    </source>
</evidence>
<dbReference type="FunFam" id="3.30.70.330:FF:000342">
    <property type="entry name" value="Eukaryotic translation initiation factor 3 subunit G"/>
    <property type="match status" value="1"/>
</dbReference>
<reference evidence="9" key="3">
    <citation type="submission" date="2020-12" db="UniProtKB">
        <authorList>
            <consortium name="EnsemblPlants"/>
        </authorList>
    </citation>
    <scope>IDENTIFICATION</scope>
</reference>